<accession>A0A2P6RU94</accession>
<name>A0A2P6RU94_ROSCH</name>
<protein>
    <submittedName>
        <fullName evidence="1">Uncharacterized protein</fullName>
    </submittedName>
</protein>
<dbReference type="Proteomes" id="UP000238479">
    <property type="component" value="Chromosome 2"/>
</dbReference>
<keyword evidence="2" id="KW-1185">Reference proteome</keyword>
<evidence type="ECO:0000313" key="2">
    <source>
        <dbReference type="Proteomes" id="UP000238479"/>
    </source>
</evidence>
<dbReference type="EMBL" id="PDCK01000040">
    <property type="protein sequence ID" value="PRQ50010.1"/>
    <property type="molecule type" value="Genomic_DNA"/>
</dbReference>
<evidence type="ECO:0000313" key="1">
    <source>
        <dbReference type="EMBL" id="PRQ50010.1"/>
    </source>
</evidence>
<sequence length="55" mass="6332">MFLFSIFFSDPNFVSSFFSSNLLSFLLISSLLFSSFLSCSYSDKILFYSLLFSNL</sequence>
<comment type="caution">
    <text evidence="1">The sequence shown here is derived from an EMBL/GenBank/DDBJ whole genome shotgun (WGS) entry which is preliminary data.</text>
</comment>
<proteinExistence type="predicted"/>
<organism evidence="1 2">
    <name type="scientific">Rosa chinensis</name>
    <name type="common">China rose</name>
    <dbReference type="NCBI Taxonomy" id="74649"/>
    <lineage>
        <taxon>Eukaryota</taxon>
        <taxon>Viridiplantae</taxon>
        <taxon>Streptophyta</taxon>
        <taxon>Embryophyta</taxon>
        <taxon>Tracheophyta</taxon>
        <taxon>Spermatophyta</taxon>
        <taxon>Magnoliopsida</taxon>
        <taxon>eudicotyledons</taxon>
        <taxon>Gunneridae</taxon>
        <taxon>Pentapetalae</taxon>
        <taxon>rosids</taxon>
        <taxon>fabids</taxon>
        <taxon>Rosales</taxon>
        <taxon>Rosaceae</taxon>
        <taxon>Rosoideae</taxon>
        <taxon>Rosoideae incertae sedis</taxon>
        <taxon>Rosa</taxon>
    </lineage>
</organism>
<dbReference type="AlphaFoldDB" id="A0A2P6RU94"/>
<dbReference type="Gramene" id="PRQ50010">
    <property type="protein sequence ID" value="PRQ50010"/>
    <property type="gene ID" value="RchiOBHm_Chr2g0128311"/>
</dbReference>
<reference evidence="1 2" key="1">
    <citation type="journal article" date="2018" name="Nat. Genet.">
        <title>The Rosa genome provides new insights in the design of modern roses.</title>
        <authorList>
            <person name="Bendahmane M."/>
        </authorList>
    </citation>
    <scope>NUCLEOTIDE SEQUENCE [LARGE SCALE GENOMIC DNA]</scope>
    <source>
        <strain evidence="2">cv. Old Blush</strain>
    </source>
</reference>
<gene>
    <name evidence="1" type="ORF">RchiOBHm_Chr2g0128311</name>
</gene>